<comment type="caution">
    <text evidence="2">The sequence shown here is derived from an EMBL/GenBank/DDBJ whole genome shotgun (WGS) entry which is preliminary data.</text>
</comment>
<keyword evidence="3" id="KW-1185">Reference proteome</keyword>
<name>A0A3M7RPS7_BRAPC</name>
<protein>
    <submittedName>
        <fullName evidence="2">Uncharacterized protein</fullName>
    </submittedName>
</protein>
<organism evidence="2 3">
    <name type="scientific">Brachionus plicatilis</name>
    <name type="common">Marine rotifer</name>
    <name type="synonym">Brachionus muelleri</name>
    <dbReference type="NCBI Taxonomy" id="10195"/>
    <lineage>
        <taxon>Eukaryota</taxon>
        <taxon>Metazoa</taxon>
        <taxon>Spiralia</taxon>
        <taxon>Gnathifera</taxon>
        <taxon>Rotifera</taxon>
        <taxon>Eurotatoria</taxon>
        <taxon>Monogononta</taxon>
        <taxon>Pseudotrocha</taxon>
        <taxon>Ploima</taxon>
        <taxon>Brachionidae</taxon>
        <taxon>Brachionus</taxon>
    </lineage>
</organism>
<gene>
    <name evidence="2" type="ORF">BpHYR1_048658</name>
</gene>
<feature type="transmembrane region" description="Helical" evidence="1">
    <location>
        <begin position="52"/>
        <end position="74"/>
    </location>
</feature>
<accession>A0A3M7RPS7</accession>
<dbReference type="Proteomes" id="UP000276133">
    <property type="component" value="Unassembled WGS sequence"/>
</dbReference>
<evidence type="ECO:0000313" key="3">
    <source>
        <dbReference type="Proteomes" id="UP000276133"/>
    </source>
</evidence>
<dbReference type="AlphaFoldDB" id="A0A3M7RPS7"/>
<dbReference type="EMBL" id="REGN01002949">
    <property type="protein sequence ID" value="RNA25288.1"/>
    <property type="molecule type" value="Genomic_DNA"/>
</dbReference>
<proteinExistence type="predicted"/>
<keyword evidence="1" id="KW-1133">Transmembrane helix</keyword>
<evidence type="ECO:0000256" key="1">
    <source>
        <dbReference type="SAM" id="Phobius"/>
    </source>
</evidence>
<keyword evidence="1" id="KW-0812">Transmembrane</keyword>
<sequence length="168" mass="18876">MQSRINNAKNTSYCYRIVPDFSRTSVPFRFLYSDDFIIVFYEKIRKIPFTRFGLLALSTLSFAFFVSTSGLIILKVNNILGLLDLGSNVLVQYGKHVLFGLERMFGRLNLGIMNGLASALANPSPVKIHGNPVLLVVRRALLLNQLVDGQRRLRLVHVPDAQTALLQP</sequence>
<reference evidence="2 3" key="1">
    <citation type="journal article" date="2018" name="Sci. Rep.">
        <title>Genomic signatures of local adaptation to the degree of environmental predictability in rotifers.</title>
        <authorList>
            <person name="Franch-Gras L."/>
            <person name="Hahn C."/>
            <person name="Garcia-Roger E.M."/>
            <person name="Carmona M.J."/>
            <person name="Serra M."/>
            <person name="Gomez A."/>
        </authorList>
    </citation>
    <scope>NUCLEOTIDE SEQUENCE [LARGE SCALE GENOMIC DNA]</scope>
    <source>
        <strain evidence="2">HYR1</strain>
    </source>
</reference>
<evidence type="ECO:0000313" key="2">
    <source>
        <dbReference type="EMBL" id="RNA25288.1"/>
    </source>
</evidence>
<keyword evidence="1" id="KW-0472">Membrane</keyword>